<evidence type="ECO:0000313" key="2">
    <source>
        <dbReference type="Proteomes" id="UP000235023"/>
    </source>
</evidence>
<name>A0A2J5HCT0_9EURO</name>
<organism evidence="1 2">
    <name type="scientific">Aspergillus taichungensis</name>
    <dbReference type="NCBI Taxonomy" id="482145"/>
    <lineage>
        <taxon>Eukaryota</taxon>
        <taxon>Fungi</taxon>
        <taxon>Dikarya</taxon>
        <taxon>Ascomycota</taxon>
        <taxon>Pezizomycotina</taxon>
        <taxon>Eurotiomycetes</taxon>
        <taxon>Eurotiomycetidae</taxon>
        <taxon>Eurotiales</taxon>
        <taxon>Aspergillaceae</taxon>
        <taxon>Aspergillus</taxon>
        <taxon>Aspergillus subgen. Circumdati</taxon>
    </lineage>
</organism>
<dbReference type="AlphaFoldDB" id="A0A2J5HCT0"/>
<protein>
    <submittedName>
        <fullName evidence="1">Uncharacterized protein</fullName>
    </submittedName>
</protein>
<reference evidence="2" key="1">
    <citation type="submission" date="2017-12" db="EMBL/GenBank/DDBJ databases">
        <authorList>
            <consortium name="DOE Joint Genome Institute"/>
            <person name="Mondo S.J."/>
            <person name="Kjaerbolling I."/>
            <person name="Vesth T.C."/>
            <person name="Frisvad J.C."/>
            <person name="Nybo J.L."/>
            <person name="Theobald S."/>
            <person name="Kuo A."/>
            <person name="Bowyer P."/>
            <person name="Matsuda Y."/>
            <person name="Lyhne E.K."/>
            <person name="Kogle M.E."/>
            <person name="Clum A."/>
            <person name="Lipzen A."/>
            <person name="Salamov A."/>
            <person name="Ngan C.Y."/>
            <person name="Daum C."/>
            <person name="Chiniquy J."/>
            <person name="Barry K."/>
            <person name="LaButti K."/>
            <person name="Haridas S."/>
            <person name="Simmons B.A."/>
            <person name="Magnuson J.K."/>
            <person name="Mortensen U.H."/>
            <person name="Larsen T.O."/>
            <person name="Grigoriev I.V."/>
            <person name="Baker S.E."/>
            <person name="Andersen M.R."/>
            <person name="Nordberg H.P."/>
            <person name="Cantor M.N."/>
            <person name="Hua S.X."/>
        </authorList>
    </citation>
    <scope>NUCLEOTIDE SEQUENCE [LARGE SCALE GENOMIC DNA]</scope>
    <source>
        <strain evidence="2">IBT 19404</strain>
    </source>
</reference>
<keyword evidence="2" id="KW-1185">Reference proteome</keyword>
<gene>
    <name evidence="1" type="ORF">BDW42DRAFT_182160</name>
</gene>
<dbReference type="Proteomes" id="UP000235023">
    <property type="component" value="Unassembled WGS sequence"/>
</dbReference>
<evidence type="ECO:0000313" key="1">
    <source>
        <dbReference type="EMBL" id="PLN74428.1"/>
    </source>
</evidence>
<sequence>MTYFIFSLATDWHASCVSFRSRIRSGRDGGFFGMSPGGLVGWRRKWSSPRLLSHLSVESDIARPLTSIPYRTNARGQYSNHARHFRSLVSHSFMIFEVKNIANIKAFGLCPISPSCCVRSSDGPVRVKVGRYIPVCLADTSTIVKHAVMRHCRACVIVNKQIQTYIFCQQ</sequence>
<dbReference type="EMBL" id="KZ559722">
    <property type="protein sequence ID" value="PLN74428.1"/>
    <property type="molecule type" value="Genomic_DNA"/>
</dbReference>
<accession>A0A2J5HCT0</accession>
<proteinExistence type="predicted"/>